<proteinExistence type="predicted"/>
<reference evidence="1" key="1">
    <citation type="journal article" date="2020" name="Nature">
        <title>Giant virus diversity and host interactions through global metagenomics.</title>
        <authorList>
            <person name="Schulz F."/>
            <person name="Roux S."/>
            <person name="Paez-Espino D."/>
            <person name="Jungbluth S."/>
            <person name="Walsh D.A."/>
            <person name="Denef V.J."/>
            <person name="McMahon K.D."/>
            <person name="Konstantinidis K.T."/>
            <person name="Eloe-Fadrosh E.A."/>
            <person name="Kyrpides N.C."/>
            <person name="Woyke T."/>
        </authorList>
    </citation>
    <scope>NUCLEOTIDE SEQUENCE</scope>
    <source>
        <strain evidence="1">GVMAG-M-3300023179-4</strain>
    </source>
</reference>
<dbReference type="EMBL" id="MN739846">
    <property type="protein sequence ID" value="QHT74271.1"/>
    <property type="molecule type" value="Genomic_DNA"/>
</dbReference>
<dbReference type="Gene3D" id="2.40.30.20">
    <property type="match status" value="1"/>
</dbReference>
<sequence>MQTTKLNFNIDKTNLDDKKNFLLKNNYIDTNNYVKQNIYQNNETNEYLNSIPNNDESFLKNQRQRSINKQDFKLNEYTKRKLIPISNHSEKYKITRLNIDSKYRNKNPKNILDSIQHILPENPFYFQKNSNLLTISDSNHNYSVGDKIIIKNLFVESNELKIEFLVNNFFVKINYPNHNLNPSYNYLILLSNFNGNTQNNTYFNNIPINYINKIHNIYFTDDINIPNKNYFYIKINTTPNFSDNSMVTSKLFAINGVPINNINSNYPININQLQSSLTITNIISKDYYQVSLSVNATIGLSDNTNLNNLINVIGIGGKNIIISKIVNVIEGFPNSNYFKYNLGKNFKKLNKIRLLSTEIPNTEKIIKSTPTNKQNNILYWQNVDDGDYIYNIEITPGNFNPTDLANEIKSKIIKIPRVTTNYNTTENDNASQIIYLNDHYVDINISQNTNIFKISFYSTVILSNAIKKFSNNSDGFDRIIVTHPNHNLISNDTIIIENAIDSEGIPSNILNNSFNIETIIDSNNYQIKLDKYNNSSVMTFTGGGNAIKVFYPLQTRLLFNQLGTLGSILGFRNVGDYNSITVYSKTITNITPYEIDTNLNSLGITNNDIISNTILNFNGNNYIYLTINYIFKDSIDSYGIKNIFAKLLLSGNPNTVVFNDFIQIGQEFLENIPSLSEFEFSFYNIDGELYDFNNMDVSFTIELYEEIN</sequence>
<organism evidence="1">
    <name type="scientific">viral metagenome</name>
    <dbReference type="NCBI Taxonomy" id="1070528"/>
    <lineage>
        <taxon>unclassified sequences</taxon>
        <taxon>metagenomes</taxon>
        <taxon>organismal metagenomes</taxon>
    </lineage>
</organism>
<dbReference type="InterPro" id="IPR023366">
    <property type="entry name" value="ATP_synth_asu-like_sf"/>
</dbReference>
<dbReference type="AlphaFoldDB" id="A0A6C0H150"/>
<protein>
    <submittedName>
        <fullName evidence="1">Uncharacterized protein</fullName>
    </submittedName>
</protein>
<evidence type="ECO:0000313" key="1">
    <source>
        <dbReference type="EMBL" id="QHT74271.1"/>
    </source>
</evidence>
<name>A0A6C0H150_9ZZZZ</name>
<accession>A0A6C0H150</accession>